<evidence type="ECO:0000256" key="1">
    <source>
        <dbReference type="SAM" id="Phobius"/>
    </source>
</evidence>
<dbReference type="Proteomes" id="UP000445582">
    <property type="component" value="Unassembled WGS sequence"/>
</dbReference>
<keyword evidence="1" id="KW-1133">Transmembrane helix</keyword>
<comment type="caution">
    <text evidence="2">The sequence shown here is derived from an EMBL/GenBank/DDBJ whole genome shotgun (WGS) entry which is preliminary data.</text>
</comment>
<dbReference type="RefSeq" id="WP_160670972.1">
    <property type="nucleotide sequence ID" value="NZ_WTYN01000001.1"/>
</dbReference>
<evidence type="ECO:0000313" key="2">
    <source>
        <dbReference type="EMBL" id="MXO61883.1"/>
    </source>
</evidence>
<keyword evidence="3" id="KW-1185">Reference proteome</keyword>
<dbReference type="EMBL" id="WTYN01000001">
    <property type="protein sequence ID" value="MXO61883.1"/>
    <property type="molecule type" value="Genomic_DNA"/>
</dbReference>
<evidence type="ECO:0000313" key="3">
    <source>
        <dbReference type="Proteomes" id="UP000445582"/>
    </source>
</evidence>
<dbReference type="Pfam" id="PF04964">
    <property type="entry name" value="Flp_Fap"/>
    <property type="match status" value="1"/>
</dbReference>
<protein>
    <submittedName>
        <fullName evidence="2">Flp family type IVb pilin</fullName>
    </submittedName>
</protein>
<dbReference type="AlphaFoldDB" id="A0A844YE23"/>
<proteinExistence type="predicted"/>
<name>A0A844YE23_9SPHN</name>
<keyword evidence="1" id="KW-0812">Transmembrane</keyword>
<keyword evidence="1" id="KW-0472">Membrane</keyword>
<accession>A0A844YE23</accession>
<feature type="transmembrane region" description="Helical" evidence="1">
    <location>
        <begin position="20"/>
        <end position="38"/>
    </location>
</feature>
<gene>
    <name evidence="2" type="ORF">GRI48_02545</name>
</gene>
<reference evidence="2 3" key="1">
    <citation type="submission" date="2019-12" db="EMBL/GenBank/DDBJ databases">
        <title>Genomic-based taxomic classification of the family Erythrobacteraceae.</title>
        <authorList>
            <person name="Xu L."/>
        </authorList>
    </citation>
    <scope>NUCLEOTIDE SEQUENCE [LARGE SCALE GENOMIC DNA]</scope>
    <source>
        <strain evidence="2 3">MCCC 1A09965</strain>
    </source>
</reference>
<dbReference type="InterPro" id="IPR007047">
    <property type="entry name" value="Flp_Fap"/>
</dbReference>
<sequence>MLKKLDALLKDKTGATAVEYAIVASVISVAALGAFLAVGQQSKDNMESVATQYQDVQ</sequence>
<organism evidence="2 3">
    <name type="scientific">Qipengyuania oceanensis</name>
    <dbReference type="NCBI Taxonomy" id="1463597"/>
    <lineage>
        <taxon>Bacteria</taxon>
        <taxon>Pseudomonadati</taxon>
        <taxon>Pseudomonadota</taxon>
        <taxon>Alphaproteobacteria</taxon>
        <taxon>Sphingomonadales</taxon>
        <taxon>Erythrobacteraceae</taxon>
        <taxon>Qipengyuania</taxon>
    </lineage>
</organism>